<evidence type="ECO:0000313" key="2">
    <source>
        <dbReference type="EMBL" id="THH10710.1"/>
    </source>
</evidence>
<dbReference type="AlphaFoldDB" id="A0A4S4LL47"/>
<accession>A0A4S4LL47</accession>
<organism evidence="2 3">
    <name type="scientific">Phellinidium pouzarii</name>
    <dbReference type="NCBI Taxonomy" id="167371"/>
    <lineage>
        <taxon>Eukaryota</taxon>
        <taxon>Fungi</taxon>
        <taxon>Dikarya</taxon>
        <taxon>Basidiomycota</taxon>
        <taxon>Agaricomycotina</taxon>
        <taxon>Agaricomycetes</taxon>
        <taxon>Hymenochaetales</taxon>
        <taxon>Hymenochaetaceae</taxon>
        <taxon>Phellinidium</taxon>
    </lineage>
</organism>
<gene>
    <name evidence="2" type="ORF">EW145_g1139</name>
</gene>
<evidence type="ECO:0000313" key="3">
    <source>
        <dbReference type="Proteomes" id="UP000308199"/>
    </source>
</evidence>
<feature type="compositionally biased region" description="Basic residues" evidence="1">
    <location>
        <begin position="103"/>
        <end position="112"/>
    </location>
</feature>
<proteinExistence type="predicted"/>
<feature type="region of interest" description="Disordered" evidence="1">
    <location>
        <begin position="99"/>
        <end position="119"/>
    </location>
</feature>
<dbReference type="Proteomes" id="UP000308199">
    <property type="component" value="Unassembled WGS sequence"/>
</dbReference>
<feature type="compositionally biased region" description="Basic and acidic residues" evidence="1">
    <location>
        <begin position="13"/>
        <end position="22"/>
    </location>
</feature>
<feature type="compositionally biased region" description="Pro residues" evidence="1">
    <location>
        <begin position="37"/>
        <end position="47"/>
    </location>
</feature>
<feature type="region of interest" description="Disordered" evidence="1">
    <location>
        <begin position="1"/>
        <end position="49"/>
    </location>
</feature>
<reference evidence="2 3" key="1">
    <citation type="submission" date="2019-02" db="EMBL/GenBank/DDBJ databases">
        <title>Genome sequencing of the rare red list fungi Phellinidium pouzarii.</title>
        <authorList>
            <person name="Buettner E."/>
            <person name="Kellner H."/>
        </authorList>
    </citation>
    <scope>NUCLEOTIDE SEQUENCE [LARGE SCALE GENOMIC DNA]</scope>
    <source>
        <strain evidence="2 3">DSM 108285</strain>
    </source>
</reference>
<evidence type="ECO:0000256" key="1">
    <source>
        <dbReference type="SAM" id="MobiDB-lite"/>
    </source>
</evidence>
<sequence length="133" mass="14853">MEIDTPHISSPPSRHEDGDVRPHGHHRKEVYTGTSLPVPPPSDPPSTSPFYSFASSATLSTGIVSAHHPARAPLVWIINDETKLPYDDERFKDVPGMQNVAAQRRRPRKTPAKRLDKYNKTPGQKAFTFITTD</sequence>
<comment type="caution">
    <text evidence="2">The sequence shown here is derived from an EMBL/GenBank/DDBJ whole genome shotgun (WGS) entry which is preliminary data.</text>
</comment>
<name>A0A4S4LL47_9AGAM</name>
<dbReference type="EMBL" id="SGPK01000029">
    <property type="protein sequence ID" value="THH10710.1"/>
    <property type="molecule type" value="Genomic_DNA"/>
</dbReference>
<keyword evidence="3" id="KW-1185">Reference proteome</keyword>
<protein>
    <submittedName>
        <fullName evidence="2">Uncharacterized protein</fullName>
    </submittedName>
</protein>